<accession>A0A8X8BB61</accession>
<dbReference type="AlphaFoldDB" id="A0A8X8BB61"/>
<dbReference type="EMBL" id="JAAMPC010000002">
    <property type="protein sequence ID" value="KAG2328043.1"/>
    <property type="molecule type" value="Genomic_DNA"/>
</dbReference>
<gene>
    <name evidence="2" type="ORF">Bca52824_010771</name>
</gene>
<dbReference type="Proteomes" id="UP000886595">
    <property type="component" value="Unassembled WGS sequence"/>
</dbReference>
<evidence type="ECO:0000256" key="1">
    <source>
        <dbReference type="SAM" id="MobiDB-lite"/>
    </source>
</evidence>
<reference evidence="2 3" key="1">
    <citation type="submission" date="2020-02" db="EMBL/GenBank/DDBJ databases">
        <authorList>
            <person name="Ma Q."/>
            <person name="Huang Y."/>
            <person name="Song X."/>
            <person name="Pei D."/>
        </authorList>
    </citation>
    <scope>NUCLEOTIDE SEQUENCE [LARGE SCALE GENOMIC DNA]</scope>
    <source>
        <strain evidence="2">Sxm20200214</strain>
        <tissue evidence="2">Leaf</tissue>
    </source>
</reference>
<organism evidence="2 3">
    <name type="scientific">Brassica carinata</name>
    <name type="common">Ethiopian mustard</name>
    <name type="synonym">Abyssinian cabbage</name>
    <dbReference type="NCBI Taxonomy" id="52824"/>
    <lineage>
        <taxon>Eukaryota</taxon>
        <taxon>Viridiplantae</taxon>
        <taxon>Streptophyta</taxon>
        <taxon>Embryophyta</taxon>
        <taxon>Tracheophyta</taxon>
        <taxon>Spermatophyta</taxon>
        <taxon>Magnoliopsida</taxon>
        <taxon>eudicotyledons</taxon>
        <taxon>Gunneridae</taxon>
        <taxon>Pentapetalae</taxon>
        <taxon>rosids</taxon>
        <taxon>malvids</taxon>
        <taxon>Brassicales</taxon>
        <taxon>Brassicaceae</taxon>
        <taxon>Brassiceae</taxon>
        <taxon>Brassica</taxon>
    </lineage>
</organism>
<keyword evidence="3" id="KW-1185">Reference proteome</keyword>
<sequence>MPGSGRETDVKLVSVKYRDFAWKKTTTSSSDGATNEIFDGRRRQCRRERGEFQRAKRKETGAGNA</sequence>
<name>A0A8X8BB61_BRACI</name>
<feature type="region of interest" description="Disordered" evidence="1">
    <location>
        <begin position="41"/>
        <end position="65"/>
    </location>
</feature>
<evidence type="ECO:0000313" key="3">
    <source>
        <dbReference type="Proteomes" id="UP000886595"/>
    </source>
</evidence>
<proteinExistence type="predicted"/>
<protein>
    <submittedName>
        <fullName evidence="2">Uncharacterized protein</fullName>
    </submittedName>
</protein>
<evidence type="ECO:0000313" key="2">
    <source>
        <dbReference type="EMBL" id="KAG2328043.1"/>
    </source>
</evidence>
<comment type="caution">
    <text evidence="2">The sequence shown here is derived from an EMBL/GenBank/DDBJ whole genome shotgun (WGS) entry which is preliminary data.</text>
</comment>